<evidence type="ECO:0000313" key="2">
    <source>
        <dbReference type="Proteomes" id="UP000199387"/>
    </source>
</evidence>
<dbReference type="AlphaFoldDB" id="A0A1G6L4M9"/>
<dbReference type="STRING" id="1236220.SAMN04488112_10744"/>
<reference evidence="1 2" key="1">
    <citation type="submission" date="2016-10" db="EMBL/GenBank/DDBJ databases">
        <authorList>
            <person name="de Groot N.N."/>
        </authorList>
    </citation>
    <scope>NUCLEOTIDE SEQUENCE [LARGE SCALE GENOMIC DNA]</scope>
    <source>
        <strain evidence="1 2">DSM 45514</strain>
    </source>
</reference>
<keyword evidence="2" id="KW-1185">Reference proteome</keyword>
<dbReference type="EMBL" id="FMZA01000007">
    <property type="protein sequence ID" value="SDC38127.1"/>
    <property type="molecule type" value="Genomic_DNA"/>
</dbReference>
<organism evidence="1 2">
    <name type="scientific">Melghirimyces thermohalophilus</name>
    <dbReference type="NCBI Taxonomy" id="1236220"/>
    <lineage>
        <taxon>Bacteria</taxon>
        <taxon>Bacillati</taxon>
        <taxon>Bacillota</taxon>
        <taxon>Bacilli</taxon>
        <taxon>Bacillales</taxon>
        <taxon>Thermoactinomycetaceae</taxon>
        <taxon>Melghirimyces</taxon>
    </lineage>
</organism>
<evidence type="ECO:0000313" key="1">
    <source>
        <dbReference type="EMBL" id="SDC38127.1"/>
    </source>
</evidence>
<dbReference type="Proteomes" id="UP000199387">
    <property type="component" value="Unassembled WGS sequence"/>
</dbReference>
<protein>
    <submittedName>
        <fullName evidence="1">Uncharacterized protein</fullName>
    </submittedName>
</protein>
<sequence length="48" mass="5315">MSLFICEVCGEQDVSPDQEAAGDARSLEILHICESCMEDRRQPSVNTT</sequence>
<gene>
    <name evidence="1" type="ORF">SAMN04488112_10744</name>
</gene>
<accession>A0A1G6L4M9</accession>
<proteinExistence type="predicted"/>
<name>A0A1G6L4M9_9BACL</name>